<accession>A0A5P2BD74</accession>
<organism evidence="2 3">
    <name type="scientific">Streptomyces venezuelae</name>
    <dbReference type="NCBI Taxonomy" id="54571"/>
    <lineage>
        <taxon>Bacteria</taxon>
        <taxon>Bacillati</taxon>
        <taxon>Actinomycetota</taxon>
        <taxon>Actinomycetes</taxon>
        <taxon>Kitasatosporales</taxon>
        <taxon>Streptomycetaceae</taxon>
        <taxon>Streptomyces</taxon>
    </lineage>
</organism>
<gene>
    <name evidence="2" type="ORF">DEJ47_20355</name>
</gene>
<dbReference type="EMBL" id="CP029193">
    <property type="protein sequence ID" value="QES28472.1"/>
    <property type="molecule type" value="Genomic_DNA"/>
</dbReference>
<proteinExistence type="predicted"/>
<keyword evidence="1" id="KW-0732">Signal</keyword>
<reference evidence="2 3" key="1">
    <citation type="submission" date="2018-05" db="EMBL/GenBank/DDBJ databases">
        <title>Streptomyces venezuelae.</title>
        <authorList>
            <person name="Kim W."/>
            <person name="Lee N."/>
            <person name="Cho B.-K."/>
        </authorList>
    </citation>
    <scope>NUCLEOTIDE SEQUENCE [LARGE SCALE GENOMIC DNA]</scope>
    <source>
        <strain evidence="2 3">ATCC 14583</strain>
    </source>
</reference>
<dbReference type="Proteomes" id="UP000323046">
    <property type="component" value="Chromosome"/>
</dbReference>
<protein>
    <recommendedName>
        <fullName evidence="4">Secreted protein</fullName>
    </recommendedName>
</protein>
<dbReference type="RefSeq" id="WP_150170340.1">
    <property type="nucleotide sequence ID" value="NZ_CP029193.1"/>
</dbReference>
<dbReference type="AlphaFoldDB" id="A0A5P2BD74"/>
<name>A0A5P2BD74_STRVZ</name>
<evidence type="ECO:0000256" key="1">
    <source>
        <dbReference type="SAM" id="SignalP"/>
    </source>
</evidence>
<evidence type="ECO:0000313" key="3">
    <source>
        <dbReference type="Proteomes" id="UP000323046"/>
    </source>
</evidence>
<sequence length="84" mass="8519">MNTSKRMLTALTLTAAAASVAAAAPAQADPVAGDGTRTVGRVVGETLMNPTETGRDMLDAGKTGLTVVETGMKSMRNSSRSVHG</sequence>
<feature type="signal peptide" evidence="1">
    <location>
        <begin position="1"/>
        <end position="28"/>
    </location>
</feature>
<keyword evidence="3" id="KW-1185">Reference proteome</keyword>
<dbReference type="OrthoDB" id="9983317at2"/>
<evidence type="ECO:0000313" key="2">
    <source>
        <dbReference type="EMBL" id="QES28472.1"/>
    </source>
</evidence>
<evidence type="ECO:0008006" key="4">
    <source>
        <dbReference type="Google" id="ProtNLM"/>
    </source>
</evidence>
<feature type="chain" id="PRO_5024914515" description="Secreted protein" evidence="1">
    <location>
        <begin position="29"/>
        <end position="84"/>
    </location>
</feature>